<proteinExistence type="predicted"/>
<reference evidence="2" key="2">
    <citation type="submission" date="2019-02" db="EMBL/GenBank/DDBJ databases">
        <title>Granulicella sibirica sp. nov., a psychrotolerant acidobacterium isolated from an organic soil layer in forested tundra, West Siberia.</title>
        <authorList>
            <person name="Oshkin I.Y."/>
            <person name="Kulichevskaya I.S."/>
            <person name="Rijpstra W.I.C."/>
            <person name="Sinninghe Damste J.S."/>
            <person name="Rakitin A.L."/>
            <person name="Ravin N.V."/>
            <person name="Dedysh S.N."/>
        </authorList>
    </citation>
    <scope>NUCLEOTIDE SEQUENCE [LARGE SCALE GENOMIC DNA]</scope>
    <source>
        <strain evidence="2">AF10</strain>
    </source>
</reference>
<reference evidence="1 2" key="1">
    <citation type="submission" date="2018-11" db="EMBL/GenBank/DDBJ databases">
        <authorList>
            <person name="Mardanov A.V."/>
            <person name="Ravin N.V."/>
            <person name="Dedysh S.N."/>
        </authorList>
    </citation>
    <scope>NUCLEOTIDE SEQUENCE [LARGE SCALE GENOMIC DNA]</scope>
    <source>
        <strain evidence="1 2">AF10</strain>
    </source>
</reference>
<dbReference type="InterPro" id="IPR011051">
    <property type="entry name" value="RmlC_Cupin_sf"/>
</dbReference>
<sequence>MMTADDVKKALGLTPHPREGGWYVRTYEASEMIAADAF</sequence>
<name>A0A4Q0T0J7_9BACT</name>
<dbReference type="Gene3D" id="2.60.120.10">
    <property type="entry name" value="Jelly Rolls"/>
    <property type="match status" value="1"/>
</dbReference>
<dbReference type="Proteomes" id="UP000289437">
    <property type="component" value="Unassembled WGS sequence"/>
</dbReference>
<evidence type="ECO:0000313" key="1">
    <source>
        <dbReference type="EMBL" id="RXH57113.1"/>
    </source>
</evidence>
<organism evidence="1 2">
    <name type="scientific">Granulicella sibirica</name>
    <dbReference type="NCBI Taxonomy" id="2479048"/>
    <lineage>
        <taxon>Bacteria</taxon>
        <taxon>Pseudomonadati</taxon>
        <taxon>Acidobacteriota</taxon>
        <taxon>Terriglobia</taxon>
        <taxon>Terriglobales</taxon>
        <taxon>Acidobacteriaceae</taxon>
        <taxon>Granulicella</taxon>
    </lineage>
</organism>
<keyword evidence="2" id="KW-1185">Reference proteome</keyword>
<accession>A0A4Q0T0J7</accession>
<evidence type="ECO:0008006" key="3">
    <source>
        <dbReference type="Google" id="ProtNLM"/>
    </source>
</evidence>
<protein>
    <recommendedName>
        <fullName evidence="3">DUF985 domain-containing protein</fullName>
    </recommendedName>
</protein>
<dbReference type="AlphaFoldDB" id="A0A4Q0T0J7"/>
<dbReference type="InterPro" id="IPR014710">
    <property type="entry name" value="RmlC-like_jellyroll"/>
</dbReference>
<gene>
    <name evidence="1" type="ORF">GRAN_0423</name>
</gene>
<dbReference type="SUPFAM" id="SSF51182">
    <property type="entry name" value="RmlC-like cupins"/>
    <property type="match status" value="1"/>
</dbReference>
<dbReference type="EMBL" id="RDSM01000001">
    <property type="protein sequence ID" value="RXH57113.1"/>
    <property type="molecule type" value="Genomic_DNA"/>
</dbReference>
<comment type="caution">
    <text evidence="1">The sequence shown here is derived from an EMBL/GenBank/DDBJ whole genome shotgun (WGS) entry which is preliminary data.</text>
</comment>
<evidence type="ECO:0000313" key="2">
    <source>
        <dbReference type="Proteomes" id="UP000289437"/>
    </source>
</evidence>